<proteinExistence type="inferred from homology"/>
<evidence type="ECO:0000313" key="12">
    <source>
        <dbReference type="Proteomes" id="UP000029481"/>
    </source>
</evidence>
<protein>
    <recommendedName>
        <fullName evidence="3 7">Flagellar hook-associated protein 2</fullName>
        <shortName evidence="7">HAP2</shortName>
    </recommendedName>
    <alternativeName>
        <fullName evidence="7">Flagellar cap protein</fullName>
    </alternativeName>
</protein>
<dbReference type="GO" id="GO:0007155">
    <property type="term" value="P:cell adhesion"/>
    <property type="evidence" value="ECO:0007669"/>
    <property type="project" value="InterPro"/>
</dbReference>
<comment type="subunit">
    <text evidence="2 7">Homopentamer.</text>
</comment>
<evidence type="ECO:0000256" key="1">
    <source>
        <dbReference type="ARBA" id="ARBA00009764"/>
    </source>
</evidence>
<keyword evidence="11" id="KW-0966">Cell projection</keyword>
<dbReference type="Pfam" id="PF07195">
    <property type="entry name" value="FliD_C"/>
    <property type="match status" value="1"/>
</dbReference>
<dbReference type="PANTHER" id="PTHR30288">
    <property type="entry name" value="FLAGELLAR CAP/ASSEMBLY PROTEIN FLID"/>
    <property type="match status" value="1"/>
</dbReference>
<evidence type="ECO:0000256" key="8">
    <source>
        <dbReference type="SAM" id="MobiDB-lite"/>
    </source>
</evidence>
<dbReference type="PANTHER" id="PTHR30288:SF0">
    <property type="entry name" value="FLAGELLAR HOOK-ASSOCIATED PROTEIN 2"/>
    <property type="match status" value="1"/>
</dbReference>
<evidence type="ECO:0000256" key="2">
    <source>
        <dbReference type="ARBA" id="ARBA00011255"/>
    </source>
</evidence>
<dbReference type="Proteomes" id="UP000029481">
    <property type="component" value="Chromosome"/>
</dbReference>
<dbReference type="GO" id="GO:0009421">
    <property type="term" value="C:bacterial-type flagellum filament cap"/>
    <property type="evidence" value="ECO:0007669"/>
    <property type="project" value="InterPro"/>
</dbReference>
<name>A0A089RKR8_9ENTR</name>
<evidence type="ECO:0000313" key="11">
    <source>
        <dbReference type="EMBL" id="AIR07040.1"/>
    </source>
</evidence>
<dbReference type="GO" id="GO:0071973">
    <property type="term" value="P:bacterial-type flagellum-dependent cell motility"/>
    <property type="evidence" value="ECO:0007669"/>
    <property type="project" value="TreeGrafter"/>
</dbReference>
<keyword evidence="11" id="KW-0969">Cilium</keyword>
<feature type="region of interest" description="Disordered" evidence="8">
    <location>
        <begin position="117"/>
        <end position="138"/>
    </location>
</feature>
<evidence type="ECO:0000256" key="3">
    <source>
        <dbReference type="ARBA" id="ARBA00016246"/>
    </source>
</evidence>
<dbReference type="Pfam" id="PF02465">
    <property type="entry name" value="FliD_N"/>
    <property type="match status" value="1"/>
</dbReference>
<dbReference type="InterPro" id="IPR040026">
    <property type="entry name" value="FliD"/>
</dbReference>
<dbReference type="OrthoDB" id="5980200at2"/>
<dbReference type="GO" id="GO:0009424">
    <property type="term" value="C:bacterial-type flagellum hook"/>
    <property type="evidence" value="ECO:0007669"/>
    <property type="project" value="UniProtKB-UniRule"/>
</dbReference>
<dbReference type="RefSeq" id="WP_038481647.1">
    <property type="nucleotide sequence ID" value="NZ_CP009451.1"/>
</dbReference>
<dbReference type="KEGG" id="cnt:JT31_21180"/>
<comment type="function">
    <text evidence="6">Required for the morphogenesis and for the elongation of the flagellar filament by facilitating polymerization of the flagellin monomers at the tip of growing filament. Forms a capping structure, which prevents flagellin subunits (transported through the central channel of the flagellum) from leaking out without polymerization at the distal end.</text>
</comment>
<evidence type="ECO:0000256" key="6">
    <source>
        <dbReference type="ARBA" id="ARBA00025175"/>
    </source>
</evidence>
<keyword evidence="5 7" id="KW-0975">Bacterial flagellum</keyword>
<evidence type="ECO:0000256" key="7">
    <source>
        <dbReference type="RuleBase" id="RU362066"/>
    </source>
</evidence>
<dbReference type="InterPro" id="IPR003481">
    <property type="entry name" value="FliD_N"/>
</dbReference>
<gene>
    <name evidence="11" type="ORF">JT31_21180</name>
</gene>
<dbReference type="NCBIfam" id="NF005955">
    <property type="entry name" value="PRK08032.1"/>
    <property type="match status" value="1"/>
</dbReference>
<dbReference type="GO" id="GO:0005576">
    <property type="term" value="C:extracellular region"/>
    <property type="evidence" value="ECO:0007669"/>
    <property type="project" value="UniProtKB-SubCell"/>
</dbReference>
<comment type="subcellular location">
    <subcellularLocation>
        <location evidence="7">Secreted</location>
    </subcellularLocation>
    <subcellularLocation>
        <location evidence="7">Bacterial flagellum</location>
    </subcellularLocation>
</comment>
<feature type="domain" description="Flagellar hook-associated protein 2 N-terminal" evidence="9">
    <location>
        <begin position="12"/>
        <end position="106"/>
    </location>
</feature>
<keyword evidence="4" id="KW-0175">Coiled coil</keyword>
<organism evidence="11 12">
    <name type="scientific">Cedecea neteri</name>
    <dbReference type="NCBI Taxonomy" id="158822"/>
    <lineage>
        <taxon>Bacteria</taxon>
        <taxon>Pseudomonadati</taxon>
        <taxon>Pseudomonadota</taxon>
        <taxon>Gammaproteobacteria</taxon>
        <taxon>Enterobacterales</taxon>
        <taxon>Enterobacteriaceae</taxon>
        <taxon>Cedecea</taxon>
    </lineage>
</organism>
<keyword evidence="12" id="KW-1185">Reference proteome</keyword>
<evidence type="ECO:0000256" key="5">
    <source>
        <dbReference type="ARBA" id="ARBA00023143"/>
    </source>
</evidence>
<keyword evidence="7" id="KW-0964">Secreted</keyword>
<dbReference type="AlphaFoldDB" id="A0A089RKR8"/>
<evidence type="ECO:0000256" key="4">
    <source>
        <dbReference type="ARBA" id="ARBA00023054"/>
    </source>
</evidence>
<sequence>MASISSLGAGTTLNLQDTYDKLYTAEQTKLTIFDTQTKTYQAQFSAFGQLKTAISGLETATAALTKSGALLATSVSSTNTAFSATTTSDAILSDYTVNVQQLAKGQVLMSGSIASNTAQQGATTGGTRTLTITQPGTTTPLNVTLSDSDTSLNGIAKAINGANGNVSASVVKANDGDYRLMLTSKSTGANSDMTVTVTGDDQLQGVIGYNSATKSGALSEQTPSQNAKVSVNGVVIERQSNTISDAMPGVTLNLKAKSTADETLSVTRTTDASKKVINDWVKAYNTLQSTIATVTKYVKVTPGAAQDSSNGALVGDSTVRGIQADIRSMLTQVQGGDFSIMAQLGISQDPVLAPDGSSALKVDDAKLTKALSDNPQGVINYFVGDGKTTGFATQLDTKLNNMLSTSSINAGVIKNAQDGLTSTLKTVADRKQDMSDSIDATMARYKAQFTSLANLVSQMTNTGNYLAQQFNKS</sequence>
<dbReference type="InterPro" id="IPR010809">
    <property type="entry name" value="FliD_C"/>
</dbReference>
<feature type="domain" description="Flagellar hook-associated protein 2 C-terminal" evidence="10">
    <location>
        <begin position="224"/>
        <end position="460"/>
    </location>
</feature>
<dbReference type="EMBL" id="CP009451">
    <property type="protein sequence ID" value="AIR07040.1"/>
    <property type="molecule type" value="Genomic_DNA"/>
</dbReference>
<accession>A0A089RKR8</accession>
<comment type="similarity">
    <text evidence="1 7">Belongs to the FliD family.</text>
</comment>
<reference evidence="11 12" key="1">
    <citation type="submission" date="2014-09" db="EMBL/GenBank/DDBJ databases">
        <title>Cedecea neteri SSMD04 Genome Sequencing.</title>
        <authorList>
            <person name="Tan J.-Y."/>
        </authorList>
    </citation>
    <scope>NUCLEOTIDE SEQUENCE [LARGE SCALE GENOMIC DNA]</scope>
    <source>
        <strain evidence="11 12">SSMD04</strain>
    </source>
</reference>
<evidence type="ECO:0000259" key="10">
    <source>
        <dbReference type="Pfam" id="PF07195"/>
    </source>
</evidence>
<evidence type="ECO:0000259" key="9">
    <source>
        <dbReference type="Pfam" id="PF02465"/>
    </source>
</evidence>
<comment type="function">
    <text evidence="7">Required for morphogenesis and for the elongation of the flagellar filament by facilitating polymerization of the flagellin monomers at the tip of growing filament. Forms a capping structure, which prevents flagellin subunits (transported through the central channel of the flagellum) from leaking out without polymerization at the distal end.</text>
</comment>
<keyword evidence="11" id="KW-0282">Flagellum</keyword>